<keyword evidence="1" id="KW-0472">Membrane</keyword>
<sequence>MLVFIAALLSHAYAPYVVPAALIIGGFRFLKGRKYWGVSRVDKFGWKGFTPVEATAQSHDTGIYKFALPGSTGALELPIG</sequence>
<protein>
    <submittedName>
        <fullName evidence="2">Uncharacterized protein</fullName>
    </submittedName>
</protein>
<evidence type="ECO:0000256" key="1">
    <source>
        <dbReference type="SAM" id="Phobius"/>
    </source>
</evidence>
<evidence type="ECO:0000313" key="3">
    <source>
        <dbReference type="Proteomes" id="UP001412239"/>
    </source>
</evidence>
<organism evidence="2 3">
    <name type="scientific">Tuber aestivum</name>
    <name type="common">summer truffle</name>
    <dbReference type="NCBI Taxonomy" id="59557"/>
    <lineage>
        <taxon>Eukaryota</taxon>
        <taxon>Fungi</taxon>
        <taxon>Dikarya</taxon>
        <taxon>Ascomycota</taxon>
        <taxon>Pezizomycotina</taxon>
        <taxon>Pezizomycetes</taxon>
        <taxon>Pezizales</taxon>
        <taxon>Tuberaceae</taxon>
        <taxon>Tuber</taxon>
    </lineage>
</organism>
<dbReference type="Proteomes" id="UP001412239">
    <property type="component" value="Unassembled WGS sequence"/>
</dbReference>
<keyword evidence="3" id="KW-1185">Reference proteome</keyword>
<dbReference type="EMBL" id="LN891007">
    <property type="protein sequence ID" value="CUS12021.1"/>
    <property type="molecule type" value="Genomic_DNA"/>
</dbReference>
<proteinExistence type="predicted"/>
<accession>A0A292PYZ4</accession>
<keyword evidence="1" id="KW-1133">Transmembrane helix</keyword>
<reference evidence="2" key="1">
    <citation type="submission" date="2015-10" db="EMBL/GenBank/DDBJ databases">
        <authorList>
            <person name="Regsiter A."/>
            <person name="william w."/>
        </authorList>
    </citation>
    <scope>NUCLEOTIDE SEQUENCE</scope>
    <source>
        <strain evidence="2">Montdore</strain>
    </source>
</reference>
<name>A0A292PYZ4_9PEZI</name>
<keyword evidence="1" id="KW-0812">Transmembrane</keyword>
<dbReference type="AlphaFoldDB" id="A0A292PYZ4"/>
<evidence type="ECO:0000313" key="2">
    <source>
        <dbReference type="EMBL" id="CUS12021.1"/>
    </source>
</evidence>
<gene>
    <name evidence="2" type="ORF">GSTUAT00003935001</name>
</gene>
<feature type="transmembrane region" description="Helical" evidence="1">
    <location>
        <begin position="12"/>
        <end position="30"/>
    </location>
</feature>